<dbReference type="EMBL" id="CAIF01000053">
    <property type="protein sequence ID" value="CCH42807.1"/>
    <property type="molecule type" value="Genomic_DNA"/>
</dbReference>
<dbReference type="Proteomes" id="UP000009328">
    <property type="component" value="Unassembled WGS sequence"/>
</dbReference>
<proteinExistence type="predicted"/>
<dbReference type="CDD" id="cd22146">
    <property type="entry name" value="F-box_ScMFB1-like"/>
    <property type="match status" value="1"/>
</dbReference>
<dbReference type="InterPro" id="IPR036047">
    <property type="entry name" value="F-box-like_dom_sf"/>
</dbReference>
<protein>
    <submittedName>
        <fullName evidence="5">Mitochondrial F-box protein MFB1</fullName>
    </submittedName>
</protein>
<dbReference type="InterPro" id="IPR004018">
    <property type="entry name" value="RPEL_repeat"/>
</dbReference>
<gene>
    <name evidence="5" type="ORF">BN7_2351</name>
</gene>
<evidence type="ECO:0000259" key="4">
    <source>
        <dbReference type="PROSITE" id="PS50181"/>
    </source>
</evidence>
<dbReference type="Gene3D" id="6.10.140.2040">
    <property type="match status" value="1"/>
</dbReference>
<feature type="domain" description="F-box" evidence="4">
    <location>
        <begin position="19"/>
        <end position="70"/>
    </location>
</feature>
<dbReference type="SUPFAM" id="SSF81383">
    <property type="entry name" value="F-box domain"/>
    <property type="match status" value="1"/>
</dbReference>
<feature type="region of interest" description="Disordered" evidence="3">
    <location>
        <begin position="198"/>
        <end position="227"/>
    </location>
</feature>
<dbReference type="HOGENOM" id="CLU_925023_0_0_1"/>
<evidence type="ECO:0000313" key="5">
    <source>
        <dbReference type="EMBL" id="CCH42807.1"/>
    </source>
</evidence>
<dbReference type="SMART" id="SM00707">
    <property type="entry name" value="RPEL"/>
    <property type="match status" value="2"/>
</dbReference>
<keyword evidence="6" id="KW-1185">Reference proteome</keyword>
<comment type="caution">
    <text evidence="5">The sequence shown here is derived from an EMBL/GenBank/DDBJ whole genome shotgun (WGS) entry which is preliminary data.</text>
</comment>
<evidence type="ECO:0000256" key="1">
    <source>
        <dbReference type="ARBA" id="ARBA00022737"/>
    </source>
</evidence>
<feature type="compositionally biased region" description="Low complexity" evidence="3">
    <location>
        <begin position="203"/>
        <end position="227"/>
    </location>
</feature>
<dbReference type="PROSITE" id="PS50181">
    <property type="entry name" value="FBOX"/>
    <property type="match status" value="1"/>
</dbReference>
<evidence type="ECO:0000256" key="3">
    <source>
        <dbReference type="SAM" id="MobiDB-lite"/>
    </source>
</evidence>
<dbReference type="Pfam" id="PF12937">
    <property type="entry name" value="F-box-like"/>
    <property type="match status" value="1"/>
</dbReference>
<dbReference type="InParanoid" id="K0KKY5"/>
<dbReference type="AlphaFoldDB" id="K0KKY5"/>
<organism evidence="5 6">
    <name type="scientific">Wickerhamomyces ciferrii (strain ATCC 14091 / BCRC 22168 / CBS 111 / JCM 3599 / NBRC 0793 / NRRL Y-1031 F-60-10)</name>
    <name type="common">Yeast</name>
    <name type="synonym">Pichia ciferrii</name>
    <dbReference type="NCBI Taxonomy" id="1206466"/>
    <lineage>
        <taxon>Eukaryota</taxon>
        <taxon>Fungi</taxon>
        <taxon>Dikarya</taxon>
        <taxon>Ascomycota</taxon>
        <taxon>Saccharomycotina</taxon>
        <taxon>Saccharomycetes</taxon>
        <taxon>Phaffomycetales</taxon>
        <taxon>Wickerhamomycetaceae</taxon>
        <taxon>Wickerhamomyces</taxon>
    </lineage>
</organism>
<evidence type="ECO:0000256" key="2">
    <source>
        <dbReference type="PROSITE-ProRule" id="PRU00401"/>
    </source>
</evidence>
<reference evidence="5 6" key="1">
    <citation type="journal article" date="2012" name="Eukaryot. Cell">
        <title>Draft genome sequence of Wickerhamomyces ciferrii NRRL Y-1031 F-60-10.</title>
        <authorList>
            <person name="Schneider J."/>
            <person name="Andrea H."/>
            <person name="Blom J."/>
            <person name="Jaenicke S."/>
            <person name="Ruckert C."/>
            <person name="Schorsch C."/>
            <person name="Szczepanowski R."/>
            <person name="Farwick M."/>
            <person name="Goesmann A."/>
            <person name="Puhler A."/>
            <person name="Schaffer S."/>
            <person name="Tauch A."/>
            <person name="Kohler T."/>
            <person name="Brinkrolf K."/>
        </authorList>
    </citation>
    <scope>NUCLEOTIDE SEQUENCE [LARGE SCALE GENOMIC DNA]</scope>
    <source>
        <strain evidence="6">ATCC 14091 / BCRC 22168 / CBS 111 / JCM 3599 / NBRC 0793 / NRRL Y-1031 F-60-10</strain>
    </source>
</reference>
<name>K0KKY5_WICCF</name>
<sequence length="301" mass="35074">MNYLTTNFGEDQNLNFTAPFPLLDLPLEILYKIIIFLDFPDLINLSKTCLYLERVANDRFIYSSRFYQTKNRIGISIQNRPSINELYSHHIMPVKSTAMFNPNQLYLVSMLTKSIVKDNLKKNLQKRPSFNELKEKNILKSNTNELIQSKIKEFKKQNLSNVLSVYVNSYKFQQKQSTTEEEYKSLLQKFYSSLRSINPTSQTSKTTISRSTDSSSNSNSNPNGTTATKFLNHIEQKNQQSKNRSVSQDSKIYSKKQYFENLVNSSQKSPIIERPKEERKPSRTLLNAKVDHTKINYEKVF</sequence>
<dbReference type="STRING" id="1206466.K0KKY5"/>
<feature type="repeat" description="RPEL" evidence="2">
    <location>
        <begin position="118"/>
        <end position="143"/>
    </location>
</feature>
<keyword evidence="1" id="KW-0677">Repeat</keyword>
<accession>K0KKY5</accession>
<dbReference type="PROSITE" id="PS51073">
    <property type="entry name" value="RPEL"/>
    <property type="match status" value="1"/>
</dbReference>
<evidence type="ECO:0000313" key="6">
    <source>
        <dbReference type="Proteomes" id="UP000009328"/>
    </source>
</evidence>
<dbReference type="Gene3D" id="1.20.1280.50">
    <property type="match status" value="1"/>
</dbReference>
<dbReference type="InterPro" id="IPR001810">
    <property type="entry name" value="F-box_dom"/>
</dbReference>